<proteinExistence type="predicted"/>
<dbReference type="Proteomes" id="UP000789595">
    <property type="component" value="Unassembled WGS sequence"/>
</dbReference>
<sequence length="239" mass="26704">MRAASMLGRRWLSTTPRPMTTLVIALATHAAALTLARTPRRGATRLASTPTDVSVRDHHLGGIMLGLDRVGGFLEAIAALEPKRVKSDKFQYPKSLSDPDWDGSISINTYTDYSTLYGPFTVHSYHEEWDSGTDIYATDAETGKDLMTYIVQCMRASGRYRGDELFGTPDDDGAREDSEGLREMDEVEADYAGLGTFYRGNVARDHGDDTYDIVYYRYADGERVRETRVAERLIRKPGV</sequence>
<accession>A0A8J2T2M2</accession>
<gene>
    <name evidence="1" type="ORF">PECAL_6P11940</name>
</gene>
<dbReference type="CDD" id="cd04508">
    <property type="entry name" value="Tudor_SF"/>
    <property type="match status" value="1"/>
</dbReference>
<dbReference type="Gene3D" id="2.30.30.140">
    <property type="match status" value="1"/>
</dbReference>
<reference evidence="1" key="1">
    <citation type="submission" date="2021-11" db="EMBL/GenBank/DDBJ databases">
        <authorList>
            <consortium name="Genoscope - CEA"/>
            <person name="William W."/>
        </authorList>
    </citation>
    <scope>NUCLEOTIDE SEQUENCE</scope>
</reference>
<name>A0A8J2T2M2_9STRA</name>
<keyword evidence="2" id="KW-1185">Reference proteome</keyword>
<dbReference type="AlphaFoldDB" id="A0A8J2T2M2"/>
<organism evidence="1 2">
    <name type="scientific">Pelagomonas calceolata</name>
    <dbReference type="NCBI Taxonomy" id="35677"/>
    <lineage>
        <taxon>Eukaryota</taxon>
        <taxon>Sar</taxon>
        <taxon>Stramenopiles</taxon>
        <taxon>Ochrophyta</taxon>
        <taxon>Pelagophyceae</taxon>
        <taxon>Pelagomonadales</taxon>
        <taxon>Pelagomonadaceae</taxon>
        <taxon>Pelagomonas</taxon>
    </lineage>
</organism>
<protein>
    <submittedName>
        <fullName evidence="1">Uncharacterized protein</fullName>
    </submittedName>
</protein>
<dbReference type="EMBL" id="CAKKNE010000006">
    <property type="protein sequence ID" value="CAH0379566.1"/>
    <property type="molecule type" value="Genomic_DNA"/>
</dbReference>
<evidence type="ECO:0000313" key="1">
    <source>
        <dbReference type="EMBL" id="CAH0379566.1"/>
    </source>
</evidence>
<comment type="caution">
    <text evidence="1">The sequence shown here is derived from an EMBL/GenBank/DDBJ whole genome shotgun (WGS) entry which is preliminary data.</text>
</comment>
<evidence type="ECO:0000313" key="2">
    <source>
        <dbReference type="Proteomes" id="UP000789595"/>
    </source>
</evidence>